<dbReference type="GO" id="GO:0006974">
    <property type="term" value="P:DNA damage response"/>
    <property type="evidence" value="ECO:0007669"/>
    <property type="project" value="TreeGrafter"/>
</dbReference>
<dbReference type="PANTHER" id="PTHR34387:SF2">
    <property type="entry name" value="SLR1258 PROTEIN"/>
    <property type="match status" value="1"/>
</dbReference>
<proteinExistence type="predicted"/>
<name>A0A7J3VU07_CALS0</name>
<dbReference type="Gene3D" id="3.30.70.2970">
    <property type="entry name" value="Protein of unknown function (DUF541), domain 2"/>
    <property type="match status" value="1"/>
</dbReference>
<gene>
    <name evidence="1" type="ORF">ENM31_03630</name>
</gene>
<reference evidence="1" key="1">
    <citation type="journal article" date="2020" name="mSystems">
        <title>Genome- and Community-Level Interaction Insights into Carbon Utilization and Element Cycling Functions of Hydrothermarchaeota in Hydrothermal Sediment.</title>
        <authorList>
            <person name="Zhou Z."/>
            <person name="Liu Y."/>
            <person name="Xu W."/>
            <person name="Pan J."/>
            <person name="Luo Z.H."/>
            <person name="Li M."/>
        </authorList>
    </citation>
    <scope>NUCLEOTIDE SEQUENCE [LARGE SCALE GENOMIC DNA]</scope>
    <source>
        <strain evidence="1">SpSt-1074</strain>
    </source>
</reference>
<dbReference type="AlphaFoldDB" id="A0A7J3VU07"/>
<organism evidence="1">
    <name type="scientific">Caldiarchaeum subterraneum</name>
    <dbReference type="NCBI Taxonomy" id="311458"/>
    <lineage>
        <taxon>Archaea</taxon>
        <taxon>Nitrososphaerota</taxon>
        <taxon>Candidatus Caldarchaeales</taxon>
        <taxon>Candidatus Caldarchaeaceae</taxon>
        <taxon>Candidatus Caldarchaeum</taxon>
    </lineage>
</organism>
<dbReference type="EMBL" id="DRXH01000124">
    <property type="protein sequence ID" value="HHM44373.1"/>
    <property type="molecule type" value="Genomic_DNA"/>
</dbReference>
<dbReference type="InterPro" id="IPR007497">
    <property type="entry name" value="SIMPL/DUF541"/>
</dbReference>
<sequence>MFSCVVKGLDKQYVVLLALSVALVALAASFAAVVLADGGSVSLQQQEATIEDVLTVVGSAETSITPDQITILFTVEERAATPSEALARVSTASQSVVSTLLRRGLTPEEVKTTSLNVYPQYVYKEGEPPTIVGYVASYTVEVRTKKIAEAGALIEAAVNAGADYVSGVYFSLSTEKYRETYRQLLGAAVADAQLKAEALLSPLGLKTTRVKSVSITEYMPVPFARAADSAGSPEGPPIMPGTTRVSVSVSIVYVIGPR</sequence>
<accession>A0A7J3VU07</accession>
<protein>
    <submittedName>
        <fullName evidence="1">DUF541 domain-containing protein</fullName>
    </submittedName>
</protein>
<evidence type="ECO:0000313" key="1">
    <source>
        <dbReference type="EMBL" id="HHM44373.1"/>
    </source>
</evidence>
<dbReference type="PANTHER" id="PTHR34387">
    <property type="entry name" value="SLR1258 PROTEIN"/>
    <property type="match status" value="1"/>
</dbReference>
<dbReference type="InterPro" id="IPR052022">
    <property type="entry name" value="26kDa_periplasmic_antigen"/>
</dbReference>
<dbReference type="Gene3D" id="3.30.110.170">
    <property type="entry name" value="Protein of unknown function (DUF541), domain 1"/>
    <property type="match status" value="1"/>
</dbReference>
<dbReference type="Pfam" id="PF04402">
    <property type="entry name" value="SIMPL"/>
    <property type="match status" value="1"/>
</dbReference>
<comment type="caution">
    <text evidence="1">The sequence shown here is derived from an EMBL/GenBank/DDBJ whole genome shotgun (WGS) entry which is preliminary data.</text>
</comment>